<gene>
    <name evidence="2" type="ORF">SAMN05878503_10616</name>
</gene>
<feature type="signal peptide" evidence="1">
    <location>
        <begin position="1"/>
        <end position="19"/>
    </location>
</feature>
<name>A0A285CS14_9RHOB</name>
<reference evidence="3" key="1">
    <citation type="submission" date="2017-08" db="EMBL/GenBank/DDBJ databases">
        <authorList>
            <person name="Varghese N."/>
            <person name="Submissions S."/>
        </authorList>
    </citation>
    <scope>NUCLEOTIDE SEQUENCE [LARGE SCALE GENOMIC DNA]</scope>
    <source>
        <strain evidence="3">JA234</strain>
    </source>
</reference>
<proteinExistence type="predicted"/>
<sequence>MRLAILAACSLSLSGVAFAEPIGGAEAKRAVFPPAKAEVAIVPVDFLTENDVKILKMVVAEQPYYGAVAVSPDEGLASEATVAAANHHDVTAASDAARAACEAKRKGKRPCEIVAHIRPAGWEPRPISLSADATKGLRDDYGTRGARALAVSALTGRWGLGKGEGAADAALSACAASGAQDCAIAVAD</sequence>
<dbReference type="EMBL" id="OAOQ01000006">
    <property type="protein sequence ID" value="SNX70380.1"/>
    <property type="molecule type" value="Genomic_DNA"/>
</dbReference>
<accession>A0A285CS14</accession>
<evidence type="ECO:0000256" key="1">
    <source>
        <dbReference type="SAM" id="SignalP"/>
    </source>
</evidence>
<dbReference type="OrthoDB" id="7658791at2"/>
<evidence type="ECO:0000313" key="2">
    <source>
        <dbReference type="EMBL" id="SNX70380.1"/>
    </source>
</evidence>
<evidence type="ECO:0008006" key="4">
    <source>
        <dbReference type="Google" id="ProtNLM"/>
    </source>
</evidence>
<keyword evidence="3" id="KW-1185">Reference proteome</keyword>
<feature type="chain" id="PRO_5012086267" description="5-aminolevulic acid synthase" evidence="1">
    <location>
        <begin position="20"/>
        <end position="188"/>
    </location>
</feature>
<dbReference type="RefSeq" id="WP_097030295.1">
    <property type="nucleotide sequence ID" value="NZ_OAOQ01000006.1"/>
</dbReference>
<protein>
    <recommendedName>
        <fullName evidence="4">5-aminolevulic acid synthase</fullName>
    </recommendedName>
</protein>
<organism evidence="2 3">
    <name type="scientific">Cereibacter ovatus</name>
    <dbReference type="NCBI Taxonomy" id="439529"/>
    <lineage>
        <taxon>Bacteria</taxon>
        <taxon>Pseudomonadati</taxon>
        <taxon>Pseudomonadota</taxon>
        <taxon>Alphaproteobacteria</taxon>
        <taxon>Rhodobacterales</taxon>
        <taxon>Paracoccaceae</taxon>
        <taxon>Cereibacter</taxon>
    </lineage>
</organism>
<dbReference type="AlphaFoldDB" id="A0A285CS14"/>
<evidence type="ECO:0000313" key="3">
    <source>
        <dbReference type="Proteomes" id="UP000219467"/>
    </source>
</evidence>
<keyword evidence="1" id="KW-0732">Signal</keyword>
<dbReference type="Proteomes" id="UP000219467">
    <property type="component" value="Unassembled WGS sequence"/>
</dbReference>